<feature type="compositionally biased region" description="Polar residues" evidence="1">
    <location>
        <begin position="834"/>
        <end position="847"/>
    </location>
</feature>
<proteinExistence type="predicted"/>
<feature type="compositionally biased region" description="Polar residues" evidence="1">
    <location>
        <begin position="234"/>
        <end position="259"/>
    </location>
</feature>
<feature type="compositionally biased region" description="Polar residues" evidence="1">
    <location>
        <begin position="1051"/>
        <end position="1088"/>
    </location>
</feature>
<organism evidence="2 3">
    <name type="scientific">Calicophoron daubneyi</name>
    <name type="common">Rumen fluke</name>
    <name type="synonym">Paramphistomum daubneyi</name>
    <dbReference type="NCBI Taxonomy" id="300641"/>
    <lineage>
        <taxon>Eukaryota</taxon>
        <taxon>Metazoa</taxon>
        <taxon>Spiralia</taxon>
        <taxon>Lophotrochozoa</taxon>
        <taxon>Platyhelminthes</taxon>
        <taxon>Trematoda</taxon>
        <taxon>Digenea</taxon>
        <taxon>Plagiorchiida</taxon>
        <taxon>Pronocephalata</taxon>
        <taxon>Paramphistomoidea</taxon>
        <taxon>Paramphistomidae</taxon>
        <taxon>Calicophoron</taxon>
    </lineage>
</organism>
<feature type="region of interest" description="Disordered" evidence="1">
    <location>
        <begin position="1027"/>
        <end position="1119"/>
    </location>
</feature>
<evidence type="ECO:0000256" key="1">
    <source>
        <dbReference type="SAM" id="MobiDB-lite"/>
    </source>
</evidence>
<feature type="region of interest" description="Disordered" evidence="1">
    <location>
        <begin position="73"/>
        <end position="98"/>
    </location>
</feature>
<reference evidence="2" key="1">
    <citation type="submission" date="2024-06" db="EMBL/GenBank/DDBJ databases">
        <authorList>
            <person name="Liu X."/>
            <person name="Lenzi L."/>
            <person name="Haldenby T S."/>
            <person name="Uol C."/>
        </authorList>
    </citation>
    <scope>NUCLEOTIDE SEQUENCE</scope>
</reference>
<evidence type="ECO:0000313" key="3">
    <source>
        <dbReference type="Proteomes" id="UP001497525"/>
    </source>
</evidence>
<protein>
    <submittedName>
        <fullName evidence="2">Uncharacterized protein</fullName>
    </submittedName>
</protein>
<feature type="region of interest" description="Disordered" evidence="1">
    <location>
        <begin position="826"/>
        <end position="847"/>
    </location>
</feature>
<comment type="caution">
    <text evidence="2">The sequence shown here is derived from an EMBL/GenBank/DDBJ whole genome shotgun (WGS) entry which is preliminary data.</text>
</comment>
<feature type="compositionally biased region" description="Polar residues" evidence="1">
    <location>
        <begin position="73"/>
        <end position="87"/>
    </location>
</feature>
<feature type="compositionally biased region" description="Basic and acidic residues" evidence="1">
    <location>
        <begin position="88"/>
        <end position="98"/>
    </location>
</feature>
<dbReference type="Proteomes" id="UP001497525">
    <property type="component" value="Unassembled WGS sequence"/>
</dbReference>
<feature type="region of interest" description="Disordered" evidence="1">
    <location>
        <begin position="953"/>
        <end position="998"/>
    </location>
</feature>
<feature type="region of interest" description="Disordered" evidence="1">
    <location>
        <begin position="422"/>
        <end position="443"/>
    </location>
</feature>
<evidence type="ECO:0000313" key="2">
    <source>
        <dbReference type="EMBL" id="CAL5135252.1"/>
    </source>
</evidence>
<dbReference type="EMBL" id="CAXLJL010000256">
    <property type="protein sequence ID" value="CAL5135252.1"/>
    <property type="molecule type" value="Genomic_DNA"/>
</dbReference>
<name>A0AAV2TCQ0_CALDB</name>
<feature type="region of interest" description="Disordered" evidence="1">
    <location>
        <begin position="647"/>
        <end position="669"/>
    </location>
</feature>
<accession>A0AAV2TCQ0</accession>
<gene>
    <name evidence="2" type="ORF">CDAUBV1_LOCUS9424</name>
</gene>
<dbReference type="AlphaFoldDB" id="A0AAV2TCQ0"/>
<feature type="compositionally biased region" description="Low complexity" evidence="1">
    <location>
        <begin position="1103"/>
        <end position="1115"/>
    </location>
</feature>
<sequence length="1194" mass="131188">MDNCEQKRKWSTLQRLSYETNRRMRLQAQKIEEQNKAERALQETALLKHKAEKRRRSNAVRAAFEVNKGTYDSCSRSCSPPTTNLNSKHSDFRNKDNPIGKPSIISILRNINSNATNIPKNSNHQLENIPANDELSLCDSRPHVIEREARYSRLSEWRENKARQNRTALFASPYPRSQCCSPAISGRLVYSPKRSSSADLIRHARWGARTVLPEPRTAFCDSCASPNSPPSAELQVNTESPKVDVSSSTYPVANRQATPDSEPKPTPLDWLRTGLPPVNRQKMVELTDSKCVAENQEPLRISRQPQLADKYATIATPVVCAAPSFALIPSSATRSRIQMEDFNKCRITSPPVARNKAASLSWSRLQNGSDHTRFITSPRDARSTLPDRYPINTLIAMNNGNSSGSIEGVDSALPMLNDSNTQIPLSKASGRTNGNPSASPVLNESNVRFGEENKIELVAKSSSTCDIPVSVNLVSANTYERPSSLVVAVNNDANPVSQKPLPAVSIPLRSILKKRHLSSGDSPEDGSEISEMFARLDGNRTKDSIELLPSRLRIKTAPILRNALADCRPSSCNNSDTHSSDTPRSQRKTVRFADQLSSVLQTKPSVLHRFNLSDSGLNNLSQCSTKTGLSSGIKLKENRPVLSVIYTNSGNSPSEKHKYSLTGSTQPVQPTTVSLGQTEIKIVSDNSEDCAKRREVNIHPTNEGDFTKAAKMPTLTSDVTIVSEPRKDQTEPNKAGKVRISGLLSEQLKQKLDYSLAADSFSEVGTSTFINGEISHPSSPKQVVPSILPASLLCNKSLSNLSKASQAQISSHHIQTSSRILNSVNNKTDRGVFNTPSRQSDMSRNPGKTTTEIQIVHESKDAGWPGAPKVEQRQIAVPTSDISDSNRRIEITVDKSHVRKISSARSSADSLFGRNEHSMGSKCVWMPSVPSSDLGARSLLNLSNSRRTFLATLGNDGRTEADGQNNSQPRREQSFLQSPDIHGRRIDSSTDGSSTYRKPRSSIAHIYAHNRHSLHPQIVTSAKSKLGELRMQPSQNIQRFSPLRTEERTPPDNSSSHVSQRLNPLDSSSTTSPNKTASLDSGTDSPCPNSLHLGSETTATEDVSSPSRVTLSSSPEYTSDSADQFVELERRYQLNKKCAPFSGPVLKPSLAIPPLAKPRRFKSHEPIAVTNISAEEARLLKSIERLNTRLCGFN</sequence>
<feature type="region of interest" description="Disordered" evidence="1">
    <location>
        <begin position="567"/>
        <end position="588"/>
    </location>
</feature>
<feature type="region of interest" description="Disordered" evidence="1">
    <location>
        <begin position="230"/>
        <end position="267"/>
    </location>
</feature>
<feature type="compositionally biased region" description="Polar residues" evidence="1">
    <location>
        <begin position="570"/>
        <end position="583"/>
    </location>
</feature>